<keyword evidence="8" id="KW-1185">Reference proteome</keyword>
<dbReference type="PANTHER" id="PTHR28680">
    <property type="entry name" value="CENTROMERE PROTEIN X"/>
    <property type="match status" value="1"/>
</dbReference>
<dbReference type="GO" id="GO:0006281">
    <property type="term" value="P:DNA repair"/>
    <property type="evidence" value="ECO:0007669"/>
    <property type="project" value="UniProtKB-KW"/>
</dbReference>
<gene>
    <name evidence="7" type="ORF">BC938DRAFT_474229</name>
</gene>
<proteinExistence type="inferred from homology"/>
<accession>A0A433Q2J2</accession>
<dbReference type="GO" id="GO:0000712">
    <property type="term" value="P:resolution of meiotic recombination intermediates"/>
    <property type="evidence" value="ECO:0007669"/>
    <property type="project" value="TreeGrafter"/>
</dbReference>
<dbReference type="GO" id="GO:0051382">
    <property type="term" value="P:kinetochore assembly"/>
    <property type="evidence" value="ECO:0007669"/>
    <property type="project" value="InterPro"/>
</dbReference>
<name>A0A433Q2J2_9FUNG</name>
<comment type="subcellular location">
    <subcellularLocation>
        <location evidence="1">Nucleus</location>
    </subcellularLocation>
</comment>
<dbReference type="GO" id="GO:0071821">
    <property type="term" value="C:FANCM-MHF complex"/>
    <property type="evidence" value="ECO:0007669"/>
    <property type="project" value="TreeGrafter"/>
</dbReference>
<dbReference type="AlphaFoldDB" id="A0A433Q2J2"/>
<evidence type="ECO:0000313" key="7">
    <source>
        <dbReference type="EMBL" id="RUS24031.1"/>
    </source>
</evidence>
<keyword evidence="5" id="KW-0234">DNA repair</keyword>
<dbReference type="EMBL" id="RBNJ01017619">
    <property type="protein sequence ID" value="RUS24031.1"/>
    <property type="molecule type" value="Genomic_DNA"/>
</dbReference>
<evidence type="ECO:0000256" key="5">
    <source>
        <dbReference type="ARBA" id="ARBA00023204"/>
    </source>
</evidence>
<evidence type="ECO:0000313" key="8">
    <source>
        <dbReference type="Proteomes" id="UP000274822"/>
    </source>
</evidence>
<dbReference type="InterPro" id="IPR018552">
    <property type="entry name" value="CENP-X"/>
</dbReference>
<reference evidence="7 8" key="1">
    <citation type="journal article" date="2018" name="New Phytol.">
        <title>Phylogenomics of Endogonaceae and evolution of mycorrhizas within Mucoromycota.</title>
        <authorList>
            <person name="Chang Y."/>
            <person name="Desiro A."/>
            <person name="Na H."/>
            <person name="Sandor L."/>
            <person name="Lipzen A."/>
            <person name="Clum A."/>
            <person name="Barry K."/>
            <person name="Grigoriev I.V."/>
            <person name="Martin F.M."/>
            <person name="Stajich J.E."/>
            <person name="Smith M.E."/>
            <person name="Bonito G."/>
            <person name="Spatafora J.W."/>
        </authorList>
    </citation>
    <scope>NUCLEOTIDE SEQUENCE [LARGE SCALE GENOMIC DNA]</scope>
    <source>
        <strain evidence="7 8">AD002</strain>
    </source>
</reference>
<dbReference type="PANTHER" id="PTHR28680:SF1">
    <property type="entry name" value="CENTROMERE PROTEIN X"/>
    <property type="match status" value="1"/>
</dbReference>
<evidence type="ECO:0008006" key="9">
    <source>
        <dbReference type="Google" id="ProtNLM"/>
    </source>
</evidence>
<dbReference type="GO" id="GO:0031297">
    <property type="term" value="P:replication fork processing"/>
    <property type="evidence" value="ECO:0007669"/>
    <property type="project" value="TreeGrafter"/>
</dbReference>
<evidence type="ECO:0000256" key="6">
    <source>
        <dbReference type="ARBA" id="ARBA00023242"/>
    </source>
</evidence>
<dbReference type="GO" id="GO:0003677">
    <property type="term" value="F:DNA binding"/>
    <property type="evidence" value="ECO:0007669"/>
    <property type="project" value="UniProtKB-KW"/>
</dbReference>
<comment type="caution">
    <text evidence="7">The sequence shown here is derived from an EMBL/GenBank/DDBJ whole genome shotgun (WGS) entry which is preliminary data.</text>
</comment>
<keyword evidence="3" id="KW-0227">DNA damage</keyword>
<keyword evidence="4" id="KW-0238">DNA-binding</keyword>
<dbReference type="Proteomes" id="UP000274822">
    <property type="component" value="Unassembled WGS sequence"/>
</dbReference>
<evidence type="ECO:0000256" key="2">
    <source>
        <dbReference type="ARBA" id="ARBA00009359"/>
    </source>
</evidence>
<dbReference type="Gene3D" id="6.10.130.30">
    <property type="match status" value="1"/>
</dbReference>
<dbReference type="CDD" id="cd22921">
    <property type="entry name" value="HFD_CENP-X"/>
    <property type="match status" value="1"/>
</dbReference>
<protein>
    <recommendedName>
        <fullName evidence="9">Centromere protein X</fullName>
    </recommendedName>
</protein>
<comment type="similarity">
    <text evidence="2">Belongs to the CENP-X/MHF2 family.</text>
</comment>
<evidence type="ECO:0000256" key="3">
    <source>
        <dbReference type="ARBA" id="ARBA00022763"/>
    </source>
</evidence>
<dbReference type="Pfam" id="PF09415">
    <property type="entry name" value="CENP-X"/>
    <property type="match status" value="1"/>
</dbReference>
<keyword evidence="6" id="KW-0539">Nucleus</keyword>
<organism evidence="7 8">
    <name type="scientific">Jimgerdemannia flammicorona</name>
    <dbReference type="NCBI Taxonomy" id="994334"/>
    <lineage>
        <taxon>Eukaryota</taxon>
        <taxon>Fungi</taxon>
        <taxon>Fungi incertae sedis</taxon>
        <taxon>Mucoromycota</taxon>
        <taxon>Mucoromycotina</taxon>
        <taxon>Endogonomycetes</taxon>
        <taxon>Endogonales</taxon>
        <taxon>Endogonaceae</taxon>
        <taxon>Jimgerdemannia</taxon>
    </lineage>
</organism>
<sequence>MWKESGTKGPCEGVGWGAVRCGWGKGGWGVWTRPARVVQVAPVVIEGSRHRGGSLSDPTDRTILYLTHRTLYNRPANKDSLQLSAEFIRLFTIEAIHRAADAAQSDPSSSGRTLEAEHLEKVVAQLLLDF</sequence>
<evidence type="ECO:0000256" key="1">
    <source>
        <dbReference type="ARBA" id="ARBA00004123"/>
    </source>
</evidence>
<evidence type="ECO:0000256" key="4">
    <source>
        <dbReference type="ARBA" id="ARBA00023125"/>
    </source>
</evidence>